<evidence type="ECO:0000256" key="2">
    <source>
        <dbReference type="ARBA" id="ARBA00004651"/>
    </source>
</evidence>
<keyword evidence="11 13" id="KW-0472">Membrane</keyword>
<evidence type="ECO:0000256" key="9">
    <source>
        <dbReference type="ARBA" id="ARBA00022989"/>
    </source>
</evidence>
<dbReference type="PANTHER" id="PTHR30529">
    <property type="entry name" value="CYTOCHROME B561"/>
    <property type="match status" value="1"/>
</dbReference>
<sequence>MSPYEKEHIHERDIFMTNLSDTPDRFGLVSRVFHWSMAVLFALQFLSAAAHWALPRANPLRETLWSYHANLGMTLFMLVLLRGAWGLLNLGKRPADAGLMGQAAKAGHIALYVFMVIVPAVRIIAAAGGARGLSYFGISVFPVREAAIAWTQAVAEWHGEMGWILAAVVLGHIVMATVWHRFIQRDDVLKRMM</sequence>
<accession>A0A1Y5TF32</accession>
<dbReference type="Proteomes" id="UP000193307">
    <property type="component" value="Unassembled WGS sequence"/>
</dbReference>
<keyword evidence="5" id="KW-0349">Heme</keyword>
<keyword evidence="6 13" id="KW-0812">Transmembrane</keyword>
<keyword evidence="16" id="KW-1185">Reference proteome</keyword>
<organism evidence="15 16">
    <name type="scientific">Pacificibacter marinus</name>
    <dbReference type="NCBI Taxonomy" id="658057"/>
    <lineage>
        <taxon>Bacteria</taxon>
        <taxon>Pseudomonadati</taxon>
        <taxon>Pseudomonadota</taxon>
        <taxon>Alphaproteobacteria</taxon>
        <taxon>Rhodobacterales</taxon>
        <taxon>Roseobacteraceae</taxon>
        <taxon>Pacificibacter</taxon>
    </lineage>
</organism>
<dbReference type="PANTHER" id="PTHR30529:SF1">
    <property type="entry name" value="CYTOCHROME B561 HOMOLOG 2"/>
    <property type="match status" value="1"/>
</dbReference>
<gene>
    <name evidence="15" type="ORF">PAM7971_03240</name>
</gene>
<feature type="domain" description="Cytochrome b561 bacterial/Ni-hydrogenase" evidence="14">
    <location>
        <begin position="25"/>
        <end position="193"/>
    </location>
</feature>
<dbReference type="STRING" id="658057.SAMN04488032_1134"/>
<dbReference type="GO" id="GO:0046872">
    <property type="term" value="F:metal ion binding"/>
    <property type="evidence" value="ECO:0007669"/>
    <property type="project" value="UniProtKB-KW"/>
</dbReference>
<feature type="transmembrane region" description="Helical" evidence="13">
    <location>
        <begin position="65"/>
        <end position="88"/>
    </location>
</feature>
<dbReference type="Gene3D" id="1.20.950.20">
    <property type="entry name" value="Transmembrane di-heme cytochromes, Chain C"/>
    <property type="match status" value="1"/>
</dbReference>
<feature type="transmembrane region" description="Helical" evidence="13">
    <location>
        <begin position="32"/>
        <end position="53"/>
    </location>
</feature>
<evidence type="ECO:0000256" key="4">
    <source>
        <dbReference type="ARBA" id="ARBA00022475"/>
    </source>
</evidence>
<evidence type="ECO:0000256" key="5">
    <source>
        <dbReference type="ARBA" id="ARBA00022617"/>
    </source>
</evidence>
<comment type="similarity">
    <text evidence="12">Belongs to the cytochrome b561 family.</text>
</comment>
<dbReference type="SUPFAM" id="SSF81342">
    <property type="entry name" value="Transmembrane di-heme cytochromes"/>
    <property type="match status" value="1"/>
</dbReference>
<evidence type="ECO:0000313" key="16">
    <source>
        <dbReference type="Proteomes" id="UP000193307"/>
    </source>
</evidence>
<keyword evidence="10" id="KW-0408">Iron</keyword>
<dbReference type="GO" id="GO:0005886">
    <property type="term" value="C:plasma membrane"/>
    <property type="evidence" value="ECO:0007669"/>
    <property type="project" value="UniProtKB-SubCell"/>
</dbReference>
<keyword evidence="4" id="KW-1003">Cell membrane</keyword>
<dbReference type="GO" id="GO:0009055">
    <property type="term" value="F:electron transfer activity"/>
    <property type="evidence" value="ECO:0007669"/>
    <property type="project" value="InterPro"/>
</dbReference>
<evidence type="ECO:0000256" key="6">
    <source>
        <dbReference type="ARBA" id="ARBA00022692"/>
    </source>
</evidence>
<dbReference type="InterPro" id="IPR016174">
    <property type="entry name" value="Di-haem_cyt_TM"/>
</dbReference>
<dbReference type="GO" id="GO:0022904">
    <property type="term" value="P:respiratory electron transport chain"/>
    <property type="evidence" value="ECO:0007669"/>
    <property type="project" value="InterPro"/>
</dbReference>
<evidence type="ECO:0000256" key="13">
    <source>
        <dbReference type="SAM" id="Phobius"/>
    </source>
</evidence>
<name>A0A1Y5TF32_9RHOB</name>
<keyword evidence="9 13" id="KW-1133">Transmembrane helix</keyword>
<evidence type="ECO:0000256" key="11">
    <source>
        <dbReference type="ARBA" id="ARBA00023136"/>
    </source>
</evidence>
<keyword evidence="7" id="KW-0479">Metal-binding</keyword>
<evidence type="ECO:0000256" key="3">
    <source>
        <dbReference type="ARBA" id="ARBA00022448"/>
    </source>
</evidence>
<evidence type="ECO:0000256" key="7">
    <source>
        <dbReference type="ARBA" id="ARBA00022723"/>
    </source>
</evidence>
<dbReference type="Pfam" id="PF01292">
    <property type="entry name" value="Ni_hydr_CYTB"/>
    <property type="match status" value="1"/>
</dbReference>
<feature type="transmembrane region" description="Helical" evidence="13">
    <location>
        <begin position="163"/>
        <end position="183"/>
    </location>
</feature>
<comment type="cofactor">
    <cofactor evidence="1">
        <name>heme b</name>
        <dbReference type="ChEBI" id="CHEBI:60344"/>
    </cofactor>
</comment>
<feature type="transmembrane region" description="Helical" evidence="13">
    <location>
        <begin position="109"/>
        <end position="130"/>
    </location>
</feature>
<evidence type="ECO:0000256" key="1">
    <source>
        <dbReference type="ARBA" id="ARBA00001970"/>
    </source>
</evidence>
<evidence type="ECO:0000256" key="8">
    <source>
        <dbReference type="ARBA" id="ARBA00022982"/>
    </source>
</evidence>
<dbReference type="GO" id="GO:0020037">
    <property type="term" value="F:heme binding"/>
    <property type="evidence" value="ECO:0007669"/>
    <property type="project" value="TreeGrafter"/>
</dbReference>
<keyword evidence="3" id="KW-0813">Transport</keyword>
<keyword evidence="8" id="KW-0249">Electron transport</keyword>
<dbReference type="AlphaFoldDB" id="A0A1Y5TF32"/>
<evidence type="ECO:0000256" key="12">
    <source>
        <dbReference type="ARBA" id="ARBA00037975"/>
    </source>
</evidence>
<dbReference type="EMBL" id="FWFW01000013">
    <property type="protein sequence ID" value="SLN62761.1"/>
    <property type="molecule type" value="Genomic_DNA"/>
</dbReference>
<reference evidence="15 16" key="1">
    <citation type="submission" date="2017-03" db="EMBL/GenBank/DDBJ databases">
        <authorList>
            <person name="Afonso C.L."/>
            <person name="Miller P.J."/>
            <person name="Scott M.A."/>
            <person name="Spackman E."/>
            <person name="Goraichik I."/>
            <person name="Dimitrov K.M."/>
            <person name="Suarez D.L."/>
            <person name="Swayne D.E."/>
        </authorList>
    </citation>
    <scope>NUCLEOTIDE SEQUENCE [LARGE SCALE GENOMIC DNA]</scope>
    <source>
        <strain evidence="15 16">CECT 7971</strain>
    </source>
</reference>
<dbReference type="InterPro" id="IPR052168">
    <property type="entry name" value="Cytochrome_b561_oxidase"/>
</dbReference>
<evidence type="ECO:0000259" key="14">
    <source>
        <dbReference type="Pfam" id="PF01292"/>
    </source>
</evidence>
<proteinExistence type="inferred from homology"/>
<comment type="subcellular location">
    <subcellularLocation>
        <location evidence="2">Cell membrane</location>
        <topology evidence="2">Multi-pass membrane protein</topology>
    </subcellularLocation>
</comment>
<dbReference type="InterPro" id="IPR011577">
    <property type="entry name" value="Cyt_b561_bac/Ni-Hgenase"/>
</dbReference>
<evidence type="ECO:0000256" key="10">
    <source>
        <dbReference type="ARBA" id="ARBA00023004"/>
    </source>
</evidence>
<protein>
    <recommendedName>
        <fullName evidence="14">Cytochrome b561 bacterial/Ni-hydrogenase domain-containing protein</fullName>
    </recommendedName>
</protein>
<evidence type="ECO:0000313" key="15">
    <source>
        <dbReference type="EMBL" id="SLN62761.1"/>
    </source>
</evidence>